<dbReference type="OrthoDB" id="7183442at2"/>
<dbReference type="InterPro" id="IPR000086">
    <property type="entry name" value="NUDIX_hydrolase_dom"/>
</dbReference>
<comment type="cofactor">
    <cofactor evidence="2">
        <name>Mg(2+)</name>
        <dbReference type="ChEBI" id="CHEBI:18420"/>
    </cofactor>
</comment>
<evidence type="ECO:0000256" key="7">
    <source>
        <dbReference type="SAM" id="MobiDB-lite"/>
    </source>
</evidence>
<evidence type="ECO:0000256" key="6">
    <source>
        <dbReference type="ARBA" id="ARBA00023211"/>
    </source>
</evidence>
<dbReference type="GO" id="GO:0016818">
    <property type="term" value="F:hydrolase activity, acting on acid anhydrides, in phosphorus-containing anhydrides"/>
    <property type="evidence" value="ECO:0007669"/>
    <property type="project" value="InterPro"/>
</dbReference>
<evidence type="ECO:0000256" key="1">
    <source>
        <dbReference type="ARBA" id="ARBA00001936"/>
    </source>
</evidence>
<evidence type="ECO:0000313" key="9">
    <source>
        <dbReference type="EMBL" id="QEC50714.1"/>
    </source>
</evidence>
<dbReference type="Gene3D" id="3.90.79.10">
    <property type="entry name" value="Nucleoside Triphosphate Pyrophosphohydrolase"/>
    <property type="match status" value="2"/>
</dbReference>
<keyword evidence="10" id="KW-1185">Reference proteome</keyword>
<dbReference type="AlphaFoldDB" id="A0A5B8UCM1"/>
<gene>
    <name evidence="9" type="ORF">FSW04_09415</name>
</gene>
<dbReference type="InterPro" id="IPR015797">
    <property type="entry name" value="NUDIX_hydrolase-like_dom_sf"/>
</dbReference>
<dbReference type="InterPro" id="IPR039121">
    <property type="entry name" value="NUDT19"/>
</dbReference>
<evidence type="ECO:0000256" key="2">
    <source>
        <dbReference type="ARBA" id="ARBA00001946"/>
    </source>
</evidence>
<dbReference type="Pfam" id="PF00293">
    <property type="entry name" value="NUDIX"/>
    <property type="match status" value="1"/>
</dbReference>
<reference evidence="9 10" key="1">
    <citation type="journal article" date="2018" name="J. Microbiol.">
        <title>Baekduia soli gen. nov., sp. nov., a novel bacterium isolated from the soil of Baekdu Mountain and proposal of a novel family name, Baekduiaceae fam. nov.</title>
        <authorList>
            <person name="An D.S."/>
            <person name="Siddiqi M.Z."/>
            <person name="Kim K.H."/>
            <person name="Yu H.S."/>
            <person name="Im W.T."/>
        </authorList>
    </citation>
    <scope>NUCLEOTIDE SEQUENCE [LARGE SCALE GENOMIC DNA]</scope>
    <source>
        <strain evidence="9 10">BR7-21</strain>
    </source>
</reference>
<dbReference type="InterPro" id="IPR020476">
    <property type="entry name" value="Nudix_hydrolase"/>
</dbReference>
<keyword evidence="3" id="KW-0479">Metal-binding</keyword>
<name>A0A5B8UCM1_9ACTN</name>
<keyword evidence="6" id="KW-0464">Manganese</keyword>
<evidence type="ECO:0000259" key="8">
    <source>
        <dbReference type="PROSITE" id="PS51462"/>
    </source>
</evidence>
<evidence type="ECO:0000256" key="5">
    <source>
        <dbReference type="ARBA" id="ARBA00022842"/>
    </source>
</evidence>
<feature type="domain" description="Nudix hydrolase" evidence="8">
    <location>
        <begin position="3"/>
        <end position="146"/>
    </location>
</feature>
<comment type="cofactor">
    <cofactor evidence="1">
        <name>Mn(2+)</name>
        <dbReference type="ChEBI" id="CHEBI:29035"/>
    </cofactor>
</comment>
<keyword evidence="5" id="KW-0460">Magnesium</keyword>
<accession>A0A5B8UCM1</accession>
<dbReference type="GO" id="GO:0046872">
    <property type="term" value="F:metal ion binding"/>
    <property type="evidence" value="ECO:0007669"/>
    <property type="project" value="UniProtKB-KW"/>
</dbReference>
<dbReference type="CDD" id="cd18870">
    <property type="entry name" value="NUDIX_AcylCoAdiphos_Nudt19"/>
    <property type="match status" value="1"/>
</dbReference>
<dbReference type="KEGG" id="bsol:FSW04_09415"/>
<dbReference type="PROSITE" id="PS51462">
    <property type="entry name" value="NUDIX"/>
    <property type="match status" value="1"/>
</dbReference>
<dbReference type="PRINTS" id="PR00502">
    <property type="entry name" value="NUDIXFAMILY"/>
</dbReference>
<evidence type="ECO:0000256" key="3">
    <source>
        <dbReference type="ARBA" id="ARBA00022723"/>
    </source>
</evidence>
<dbReference type="PANTHER" id="PTHR12318">
    <property type="entry name" value="TESTOSTERONE-REGULATED PROTEIN RP2"/>
    <property type="match status" value="1"/>
</dbReference>
<organism evidence="9 10">
    <name type="scientific">Baekduia soli</name>
    <dbReference type="NCBI Taxonomy" id="496014"/>
    <lineage>
        <taxon>Bacteria</taxon>
        <taxon>Bacillati</taxon>
        <taxon>Actinomycetota</taxon>
        <taxon>Thermoleophilia</taxon>
        <taxon>Solirubrobacterales</taxon>
        <taxon>Baekduiaceae</taxon>
        <taxon>Baekduia</taxon>
    </lineage>
</organism>
<keyword evidence="4" id="KW-0378">Hydrolase</keyword>
<proteinExistence type="predicted"/>
<feature type="region of interest" description="Disordered" evidence="7">
    <location>
        <begin position="42"/>
        <end position="88"/>
    </location>
</feature>
<dbReference type="EMBL" id="CP042430">
    <property type="protein sequence ID" value="QEC50714.1"/>
    <property type="molecule type" value="Genomic_DNA"/>
</dbReference>
<dbReference type="SUPFAM" id="SSF55811">
    <property type="entry name" value="Nudix"/>
    <property type="match status" value="1"/>
</dbReference>
<dbReference type="PANTHER" id="PTHR12318:SF0">
    <property type="entry name" value="ACYL-COENZYME A DIPHOSPHATASE NUDT19"/>
    <property type="match status" value="1"/>
</dbReference>
<protein>
    <submittedName>
        <fullName evidence="9">NUDIX domain-containing protein</fullName>
    </submittedName>
</protein>
<dbReference type="Proteomes" id="UP000321805">
    <property type="component" value="Chromosome"/>
</dbReference>
<evidence type="ECO:0000256" key="4">
    <source>
        <dbReference type="ARBA" id="ARBA00022801"/>
    </source>
</evidence>
<evidence type="ECO:0000313" key="10">
    <source>
        <dbReference type="Proteomes" id="UP000321805"/>
    </source>
</evidence>
<sequence length="217" mass="23291">MTVPAPAATVVLLRESGAGLEVLLLRRNARLAFHGGAWVFPGGRVDPGDDHGDGEQPAARRAAAREAREEAGVDVDPGTLHPLSHWTTPEGRPRRFSTWFFVGAAGDEAVSVDGGEIDDHAWHTPDAALAEQAADRIELPPPTFVTLTTLRGHRRIDDVLADVQGREPPVFEPRIVAVPGGECALYPGDAGWATTDPDVPGSRHRLLTVAGGWRYLR</sequence>